<keyword evidence="3" id="KW-0804">Transcription</keyword>
<evidence type="ECO:0000256" key="2">
    <source>
        <dbReference type="ARBA" id="ARBA00023125"/>
    </source>
</evidence>
<proteinExistence type="predicted"/>
<name>A0ABW7Y050_STRCE</name>
<accession>A0ABW7Y050</accession>
<dbReference type="PANTHER" id="PTHR43132:SF8">
    <property type="entry name" value="HTH-TYPE TRANSCRIPTIONAL REGULATOR KMTR"/>
    <property type="match status" value="1"/>
</dbReference>
<sequence length="103" mass="11120">MVYPVAPGIGWWTAPSGALDKEPGDALARLLGATRAATLRVIEDGCNTAELARRIGVSPPTASEHAAVLREARLIASVRRRNRRLHTLTPLGTGLLHRHARRS</sequence>
<dbReference type="PANTHER" id="PTHR43132">
    <property type="entry name" value="ARSENICAL RESISTANCE OPERON REPRESSOR ARSR-RELATED"/>
    <property type="match status" value="1"/>
</dbReference>
<comment type="caution">
    <text evidence="5">The sequence shown here is derived from an EMBL/GenBank/DDBJ whole genome shotgun (WGS) entry which is preliminary data.</text>
</comment>
<dbReference type="SUPFAM" id="SSF46785">
    <property type="entry name" value="Winged helix' DNA-binding domain"/>
    <property type="match status" value="1"/>
</dbReference>
<dbReference type="InterPro" id="IPR036388">
    <property type="entry name" value="WH-like_DNA-bd_sf"/>
</dbReference>
<dbReference type="InterPro" id="IPR001845">
    <property type="entry name" value="HTH_ArsR_DNA-bd_dom"/>
</dbReference>
<evidence type="ECO:0000313" key="5">
    <source>
        <dbReference type="EMBL" id="MFI5675731.1"/>
    </source>
</evidence>
<dbReference type="RefSeq" id="WP_398656511.1">
    <property type="nucleotide sequence ID" value="NZ_JBITDC010000004.1"/>
</dbReference>
<dbReference type="Pfam" id="PF01022">
    <property type="entry name" value="HTH_5"/>
    <property type="match status" value="1"/>
</dbReference>
<dbReference type="CDD" id="cd00090">
    <property type="entry name" value="HTH_ARSR"/>
    <property type="match status" value="1"/>
</dbReference>
<keyword evidence="6" id="KW-1185">Reference proteome</keyword>
<dbReference type="EMBL" id="JBITDC010000004">
    <property type="protein sequence ID" value="MFI5675731.1"/>
    <property type="molecule type" value="Genomic_DNA"/>
</dbReference>
<evidence type="ECO:0000259" key="4">
    <source>
        <dbReference type="SMART" id="SM00418"/>
    </source>
</evidence>
<dbReference type="InterPro" id="IPR036390">
    <property type="entry name" value="WH_DNA-bd_sf"/>
</dbReference>
<dbReference type="SMART" id="SM00418">
    <property type="entry name" value="HTH_ARSR"/>
    <property type="match status" value="1"/>
</dbReference>
<keyword evidence="1" id="KW-0805">Transcription regulation</keyword>
<evidence type="ECO:0000256" key="3">
    <source>
        <dbReference type="ARBA" id="ARBA00023163"/>
    </source>
</evidence>
<dbReference type="InterPro" id="IPR011991">
    <property type="entry name" value="ArsR-like_HTH"/>
</dbReference>
<protein>
    <submittedName>
        <fullName evidence="5">ArsR/SmtB family transcription factor</fullName>
    </submittedName>
</protein>
<dbReference type="Proteomes" id="UP001612415">
    <property type="component" value="Unassembled WGS sequence"/>
</dbReference>
<keyword evidence="2" id="KW-0238">DNA-binding</keyword>
<organism evidence="5 6">
    <name type="scientific">Streptomyces cellulosae</name>
    <dbReference type="NCBI Taxonomy" id="1968"/>
    <lineage>
        <taxon>Bacteria</taxon>
        <taxon>Bacillati</taxon>
        <taxon>Actinomycetota</taxon>
        <taxon>Actinomycetes</taxon>
        <taxon>Kitasatosporales</taxon>
        <taxon>Streptomycetaceae</taxon>
        <taxon>Streptomyces</taxon>
    </lineage>
</organism>
<reference evidence="5 6" key="1">
    <citation type="submission" date="2024-10" db="EMBL/GenBank/DDBJ databases">
        <title>The Natural Products Discovery Center: Release of the First 8490 Sequenced Strains for Exploring Actinobacteria Biosynthetic Diversity.</title>
        <authorList>
            <person name="Kalkreuter E."/>
            <person name="Kautsar S.A."/>
            <person name="Yang D."/>
            <person name="Bader C.D."/>
            <person name="Teijaro C.N."/>
            <person name="Fluegel L."/>
            <person name="Davis C.M."/>
            <person name="Simpson J.R."/>
            <person name="Lauterbach L."/>
            <person name="Steele A.D."/>
            <person name="Gui C."/>
            <person name="Meng S."/>
            <person name="Li G."/>
            <person name="Viehrig K."/>
            <person name="Ye F."/>
            <person name="Su P."/>
            <person name="Kiefer A.F."/>
            <person name="Nichols A."/>
            <person name="Cepeda A.J."/>
            <person name="Yan W."/>
            <person name="Fan B."/>
            <person name="Jiang Y."/>
            <person name="Adhikari A."/>
            <person name="Zheng C.-J."/>
            <person name="Schuster L."/>
            <person name="Cowan T.M."/>
            <person name="Smanski M.J."/>
            <person name="Chevrette M.G."/>
            <person name="De Carvalho L.P.S."/>
            <person name="Shen B."/>
        </authorList>
    </citation>
    <scope>NUCLEOTIDE SEQUENCE [LARGE SCALE GENOMIC DNA]</scope>
    <source>
        <strain evidence="5 6">NPDC051599</strain>
    </source>
</reference>
<evidence type="ECO:0000313" key="6">
    <source>
        <dbReference type="Proteomes" id="UP001612415"/>
    </source>
</evidence>
<dbReference type="Gene3D" id="1.10.10.10">
    <property type="entry name" value="Winged helix-like DNA-binding domain superfamily/Winged helix DNA-binding domain"/>
    <property type="match status" value="1"/>
</dbReference>
<dbReference type="InterPro" id="IPR051011">
    <property type="entry name" value="Metal_resp_trans_reg"/>
</dbReference>
<gene>
    <name evidence="5" type="ORF">ACIA8P_13795</name>
</gene>
<evidence type="ECO:0000256" key="1">
    <source>
        <dbReference type="ARBA" id="ARBA00023015"/>
    </source>
</evidence>
<feature type="domain" description="HTH arsR-type" evidence="4">
    <location>
        <begin position="26"/>
        <end position="97"/>
    </location>
</feature>